<dbReference type="GO" id="GO:0044781">
    <property type="term" value="P:bacterial-type flagellum organization"/>
    <property type="evidence" value="ECO:0007669"/>
    <property type="project" value="UniProtKB-UniRule"/>
</dbReference>
<name>A0A554XG42_9BURK</name>
<keyword evidence="3 5" id="KW-1005">Bacterial flagellum biogenesis</keyword>
<evidence type="ECO:0000259" key="6">
    <source>
        <dbReference type="Pfam" id="PF13860"/>
    </source>
</evidence>
<evidence type="ECO:0000256" key="4">
    <source>
        <dbReference type="ARBA" id="ARBA00024746"/>
    </source>
</evidence>
<organism evidence="8 9">
    <name type="scientific">Tepidimonas charontis</name>
    <dbReference type="NCBI Taxonomy" id="2267262"/>
    <lineage>
        <taxon>Bacteria</taxon>
        <taxon>Pseudomonadati</taxon>
        <taxon>Pseudomonadota</taxon>
        <taxon>Betaproteobacteria</taxon>
        <taxon>Burkholderiales</taxon>
        <taxon>Tepidimonas</taxon>
    </lineage>
</organism>
<evidence type="ECO:0000256" key="5">
    <source>
        <dbReference type="RuleBase" id="RU362076"/>
    </source>
</evidence>
<dbReference type="RefSeq" id="WP_144328115.1">
    <property type="nucleotide sequence ID" value="NZ_VJON01000014.1"/>
</dbReference>
<feature type="domain" description="FlgD Tudor-like" evidence="7">
    <location>
        <begin position="88"/>
        <end position="214"/>
    </location>
</feature>
<proteinExistence type="inferred from homology"/>
<dbReference type="Pfam" id="PF13860">
    <property type="entry name" value="FlgD_ig"/>
    <property type="match status" value="1"/>
</dbReference>
<comment type="caution">
    <text evidence="8">The sequence shown here is derived from an EMBL/GenBank/DDBJ whole genome shotgun (WGS) entry which is preliminary data.</text>
</comment>
<dbReference type="EMBL" id="VJON01000014">
    <property type="protein sequence ID" value="TSE34794.1"/>
    <property type="molecule type" value="Genomic_DNA"/>
</dbReference>
<evidence type="ECO:0000256" key="1">
    <source>
        <dbReference type="ARBA" id="ARBA00010577"/>
    </source>
</evidence>
<dbReference type="InterPro" id="IPR025963">
    <property type="entry name" value="FLgD_Tudor"/>
</dbReference>
<feature type="domain" description="FlgD/Vpr Ig-like" evidence="6">
    <location>
        <begin position="109"/>
        <end position="176"/>
    </location>
</feature>
<reference evidence="8 9" key="1">
    <citation type="submission" date="2019-07" db="EMBL/GenBank/DDBJ databases">
        <title>Tepidimonas charontis SPSP-6 draft genome.</title>
        <authorList>
            <person name="Da Costa M.S."/>
            <person name="Froufe H.J.C."/>
            <person name="Egas C."/>
            <person name="Albuquerque L."/>
        </authorList>
    </citation>
    <scope>NUCLEOTIDE SEQUENCE [LARGE SCALE GENOMIC DNA]</scope>
    <source>
        <strain evidence="8 9">SPSP-6</strain>
    </source>
</reference>
<gene>
    <name evidence="8" type="primary">flgD</name>
    <name evidence="8" type="ORF">Tchar_01147</name>
</gene>
<evidence type="ECO:0000313" key="9">
    <source>
        <dbReference type="Proteomes" id="UP000318294"/>
    </source>
</evidence>
<accession>A0A554XG42</accession>
<dbReference type="Gene3D" id="2.60.40.4070">
    <property type="match status" value="1"/>
</dbReference>
<comment type="function">
    <text evidence="4 5">Required for flagellar hook formation. May act as a scaffolding protein.</text>
</comment>
<evidence type="ECO:0000256" key="2">
    <source>
        <dbReference type="ARBA" id="ARBA00016013"/>
    </source>
</evidence>
<dbReference type="InterPro" id="IPR005648">
    <property type="entry name" value="FlgD"/>
</dbReference>
<dbReference type="Pfam" id="PF13861">
    <property type="entry name" value="FLgD_tudor"/>
    <property type="match status" value="1"/>
</dbReference>
<evidence type="ECO:0000259" key="7">
    <source>
        <dbReference type="Pfam" id="PF13861"/>
    </source>
</evidence>
<evidence type="ECO:0000256" key="3">
    <source>
        <dbReference type="ARBA" id="ARBA00022795"/>
    </source>
</evidence>
<sequence length="218" mass="22569">MFMTPLSASEIDAYNARGGAQADAADPKAAQERFLKLFVAQLNNQDPLNPLDNAQMTTQMAQINQVVGLQQVNETLKSLASQFNRVSTLQGAHLVGRDVASEGNGLVVDGTTARGAFSLSAAADAVTVEVLGPAGEVLGSVNLGARAAGLQTFDWAIGAGVDPARVHGIRVSATSGGQSVAAQPLALHRVQSVGLVEGDLRLRTDGGTLAYDQVLAFF</sequence>
<keyword evidence="9" id="KW-1185">Reference proteome</keyword>
<protein>
    <recommendedName>
        <fullName evidence="2 5">Basal-body rod modification protein FlgD</fullName>
    </recommendedName>
</protein>
<dbReference type="OrthoDB" id="9785233at2"/>
<dbReference type="Proteomes" id="UP000318294">
    <property type="component" value="Unassembled WGS sequence"/>
</dbReference>
<dbReference type="Gene3D" id="2.30.30.910">
    <property type="match status" value="1"/>
</dbReference>
<evidence type="ECO:0000313" key="8">
    <source>
        <dbReference type="EMBL" id="TSE34794.1"/>
    </source>
</evidence>
<comment type="similarity">
    <text evidence="1 5">Belongs to the FlgD family.</text>
</comment>
<dbReference type="Pfam" id="PF03963">
    <property type="entry name" value="FlgD"/>
    <property type="match status" value="1"/>
</dbReference>
<dbReference type="InterPro" id="IPR025965">
    <property type="entry name" value="FlgD/Vpr_Ig-like"/>
</dbReference>
<dbReference type="AlphaFoldDB" id="A0A554XG42"/>